<feature type="signal peptide" evidence="1">
    <location>
        <begin position="1"/>
        <end position="15"/>
    </location>
</feature>
<evidence type="ECO:0000313" key="3">
    <source>
        <dbReference type="Proteomes" id="UP000246077"/>
    </source>
</evidence>
<evidence type="ECO:0000256" key="1">
    <source>
        <dbReference type="SAM" id="SignalP"/>
    </source>
</evidence>
<organism evidence="2 3">
    <name type="scientific">Zavarzinia compransoris</name>
    <dbReference type="NCBI Taxonomy" id="1264899"/>
    <lineage>
        <taxon>Bacteria</taxon>
        <taxon>Pseudomonadati</taxon>
        <taxon>Pseudomonadota</taxon>
        <taxon>Alphaproteobacteria</taxon>
        <taxon>Rhodospirillales</taxon>
        <taxon>Zavarziniaceae</taxon>
        <taxon>Zavarzinia</taxon>
    </lineage>
</organism>
<gene>
    <name evidence="2" type="ORF">DKG75_11555</name>
</gene>
<dbReference type="RefSeq" id="WP_109921278.1">
    <property type="nucleotide sequence ID" value="NZ_QGLF01000003.1"/>
</dbReference>
<protein>
    <recommendedName>
        <fullName evidence="4">Alkaline proteinase inhibitor/ Outer membrane lipoprotein Omp19 domain-containing protein</fullName>
    </recommendedName>
</protein>
<dbReference type="AlphaFoldDB" id="A0A317E2J1"/>
<evidence type="ECO:0008006" key="4">
    <source>
        <dbReference type="Google" id="ProtNLM"/>
    </source>
</evidence>
<dbReference type="PROSITE" id="PS51257">
    <property type="entry name" value="PROKAR_LIPOPROTEIN"/>
    <property type="match status" value="1"/>
</dbReference>
<feature type="chain" id="PRO_5016417906" description="Alkaline proteinase inhibitor/ Outer membrane lipoprotein Omp19 domain-containing protein" evidence="1">
    <location>
        <begin position="16"/>
        <end position="196"/>
    </location>
</feature>
<dbReference type="OrthoDB" id="7278919at2"/>
<dbReference type="EMBL" id="QGLF01000003">
    <property type="protein sequence ID" value="PWR20634.1"/>
    <property type="molecule type" value="Genomic_DNA"/>
</dbReference>
<sequence>MRIARSFASPSPALALIGLALLGPGLGGCASAPSAASAQEPHAMTRLHGNWQVGASEMRDAQGRQFTVCTLLQTNEGDRRFWLAATPAAVSGDLYLGLRSPDLPAVEGRVDRKAVIEIDGTRFSPARSQQAGDALSMAIPAAATEAFLDAFAKGANLVVTAADLPRFAQGADLQGSANGRREWRKCIETELQPARS</sequence>
<name>A0A317E2J1_9PROT</name>
<proteinExistence type="predicted"/>
<keyword evidence="3" id="KW-1185">Reference proteome</keyword>
<dbReference type="Proteomes" id="UP000246077">
    <property type="component" value="Unassembled WGS sequence"/>
</dbReference>
<comment type="caution">
    <text evidence="2">The sequence shown here is derived from an EMBL/GenBank/DDBJ whole genome shotgun (WGS) entry which is preliminary data.</text>
</comment>
<reference evidence="3" key="1">
    <citation type="submission" date="2018-05" db="EMBL/GenBank/DDBJ databases">
        <title>Zavarzinia sp. HR-AS.</title>
        <authorList>
            <person name="Lee Y."/>
            <person name="Jeon C.O."/>
        </authorList>
    </citation>
    <scope>NUCLEOTIDE SEQUENCE [LARGE SCALE GENOMIC DNA]</scope>
    <source>
        <strain evidence="3">DSM 1231</strain>
    </source>
</reference>
<keyword evidence="1" id="KW-0732">Signal</keyword>
<evidence type="ECO:0000313" key="2">
    <source>
        <dbReference type="EMBL" id="PWR20634.1"/>
    </source>
</evidence>
<accession>A0A317E2J1</accession>